<protein>
    <recommendedName>
        <fullName evidence="4">YiiX family permuted papain-like enzyme</fullName>
    </recommendedName>
</protein>
<organism evidence="2 3">
    <name type="scientific">Flavobacterium microcysteis</name>
    <dbReference type="NCBI Taxonomy" id="2596891"/>
    <lineage>
        <taxon>Bacteria</taxon>
        <taxon>Pseudomonadati</taxon>
        <taxon>Bacteroidota</taxon>
        <taxon>Flavobacteriia</taxon>
        <taxon>Flavobacteriales</taxon>
        <taxon>Flavobacteriaceae</taxon>
        <taxon>Flavobacterium</taxon>
    </lineage>
</organism>
<feature type="signal peptide" evidence="1">
    <location>
        <begin position="1"/>
        <end position="18"/>
    </location>
</feature>
<keyword evidence="3" id="KW-1185">Reference proteome</keyword>
<keyword evidence="1" id="KW-0732">Signal</keyword>
<dbReference type="SUPFAM" id="SSF54001">
    <property type="entry name" value="Cysteine proteinases"/>
    <property type="match status" value="1"/>
</dbReference>
<dbReference type="Gene3D" id="3.90.1720.10">
    <property type="entry name" value="endopeptidase domain like (from Nostoc punctiforme)"/>
    <property type="match status" value="1"/>
</dbReference>
<evidence type="ECO:0008006" key="4">
    <source>
        <dbReference type="Google" id="ProtNLM"/>
    </source>
</evidence>
<gene>
    <name evidence="2" type="ORF">FJA49_10180</name>
</gene>
<dbReference type="Proteomes" id="UP000319175">
    <property type="component" value="Unassembled WGS sequence"/>
</dbReference>
<proteinExistence type="predicted"/>
<sequence length="211" mass="23951">MKKTILLLLFFYSSFSYAQINSSDLKTGDFIFQDMDCGPLCDAIEAVTEGYQGHDFSHMGLVYIKDKTIYIIEAAGTEVRLNTLKKFSKNTSKPMYIGRIKKKHIGLIPEAISFSLKQIGVPYDDDYVYDNGKYYCSELIYDAFKKANNDKPFFELSPMTYKEPGTNEFFPAWVEYYKQIGSEIPEGKPGCNPGGMSTSDKIYILGTLNKL</sequence>
<dbReference type="InterPro" id="IPR024453">
    <property type="entry name" value="Peptidase_C92"/>
</dbReference>
<reference evidence="2 3" key="1">
    <citation type="submission" date="2019-06" db="EMBL/GenBank/DDBJ databases">
        <title>Flavobacterium sp. MaA-Y11 from geoumgang.</title>
        <authorList>
            <person name="Jeong S."/>
        </authorList>
    </citation>
    <scope>NUCLEOTIDE SEQUENCE [LARGE SCALE GENOMIC DNA]</scope>
    <source>
        <strain evidence="2 3">MaA-Y11</strain>
    </source>
</reference>
<dbReference type="Pfam" id="PF05708">
    <property type="entry name" value="Peptidase_C92"/>
    <property type="match status" value="1"/>
</dbReference>
<reference evidence="2 3" key="2">
    <citation type="submission" date="2019-06" db="EMBL/GenBank/DDBJ databases">
        <authorList>
            <person name="Seo Y."/>
        </authorList>
    </citation>
    <scope>NUCLEOTIDE SEQUENCE [LARGE SCALE GENOMIC DNA]</scope>
    <source>
        <strain evidence="2 3">MaA-Y11</strain>
    </source>
</reference>
<feature type="chain" id="PRO_5021274903" description="YiiX family permuted papain-like enzyme" evidence="1">
    <location>
        <begin position="19"/>
        <end position="211"/>
    </location>
</feature>
<dbReference type="RefSeq" id="WP_140000869.1">
    <property type="nucleotide sequence ID" value="NZ_VFJE01000054.1"/>
</dbReference>
<dbReference type="OrthoDB" id="195541at2"/>
<dbReference type="EMBL" id="VFJE01000054">
    <property type="protein sequence ID" value="TPD68424.1"/>
    <property type="molecule type" value="Genomic_DNA"/>
</dbReference>
<evidence type="ECO:0000313" key="3">
    <source>
        <dbReference type="Proteomes" id="UP000319175"/>
    </source>
</evidence>
<evidence type="ECO:0000256" key="1">
    <source>
        <dbReference type="SAM" id="SignalP"/>
    </source>
</evidence>
<comment type="caution">
    <text evidence="2">The sequence shown here is derived from an EMBL/GenBank/DDBJ whole genome shotgun (WGS) entry which is preliminary data.</text>
</comment>
<evidence type="ECO:0000313" key="2">
    <source>
        <dbReference type="EMBL" id="TPD68424.1"/>
    </source>
</evidence>
<dbReference type="InterPro" id="IPR038765">
    <property type="entry name" value="Papain-like_cys_pep_sf"/>
</dbReference>
<dbReference type="AlphaFoldDB" id="A0A501Q7P7"/>
<accession>A0A501Q7P7</accession>
<name>A0A501Q7P7_9FLAO</name>